<evidence type="ECO:0000313" key="3">
    <source>
        <dbReference type="Proteomes" id="UP001161065"/>
    </source>
</evidence>
<evidence type="ECO:0000313" key="2">
    <source>
        <dbReference type="EMBL" id="MDH1333111.1"/>
    </source>
</evidence>
<protein>
    <submittedName>
        <fullName evidence="2">RidA family protein</fullName>
    </submittedName>
</protein>
<name>A0AA42PZL1_9BURK</name>
<proteinExistence type="inferred from homology"/>
<dbReference type="GO" id="GO:0019239">
    <property type="term" value="F:deaminase activity"/>
    <property type="evidence" value="ECO:0007669"/>
    <property type="project" value="TreeGrafter"/>
</dbReference>
<sequence>MDAKPSFIAQASSPQPCYLQPAGLYDSLPNGYTHVVTVQEPLRWLFVSGQGGENALAELPDSFARQAAQALANIKTALAAGGADMGHVLKLTVLIVDHSLERFEHWQSAVRQHWGSGEAGDQRPRFPACTLIPVPKLALPGMLIEVEATAALPMAVGAKAATPA</sequence>
<dbReference type="Proteomes" id="UP001161065">
    <property type="component" value="Unassembled WGS sequence"/>
</dbReference>
<dbReference type="SUPFAM" id="SSF55298">
    <property type="entry name" value="YjgF-like"/>
    <property type="match status" value="1"/>
</dbReference>
<dbReference type="Pfam" id="PF01042">
    <property type="entry name" value="Ribonuc_L-PSP"/>
    <property type="match status" value="1"/>
</dbReference>
<organism evidence="2 3">
    <name type="scientific">Comamonas thiooxydans</name>
    <dbReference type="NCBI Taxonomy" id="363952"/>
    <lineage>
        <taxon>Bacteria</taxon>
        <taxon>Pseudomonadati</taxon>
        <taxon>Pseudomonadota</taxon>
        <taxon>Betaproteobacteria</taxon>
        <taxon>Burkholderiales</taxon>
        <taxon>Comamonadaceae</taxon>
        <taxon>Comamonas</taxon>
    </lineage>
</organism>
<dbReference type="GO" id="GO:0005829">
    <property type="term" value="C:cytosol"/>
    <property type="evidence" value="ECO:0007669"/>
    <property type="project" value="TreeGrafter"/>
</dbReference>
<dbReference type="AlphaFoldDB" id="A0AA42PZL1"/>
<accession>A0AA42PZL1</accession>
<dbReference type="EMBL" id="JAOCEK010000002">
    <property type="protein sequence ID" value="MDH1333111.1"/>
    <property type="molecule type" value="Genomic_DNA"/>
</dbReference>
<dbReference type="Gene3D" id="3.30.1330.40">
    <property type="entry name" value="RutC-like"/>
    <property type="match status" value="1"/>
</dbReference>
<comment type="caution">
    <text evidence="2">The sequence shown here is derived from an EMBL/GenBank/DDBJ whole genome shotgun (WGS) entry which is preliminary data.</text>
</comment>
<evidence type="ECO:0000256" key="1">
    <source>
        <dbReference type="ARBA" id="ARBA00010552"/>
    </source>
</evidence>
<dbReference type="PANTHER" id="PTHR11803">
    <property type="entry name" value="2-IMINOBUTANOATE/2-IMINOPROPANOATE DEAMINASE RIDA"/>
    <property type="match status" value="1"/>
</dbReference>
<dbReference type="PANTHER" id="PTHR11803:SF58">
    <property type="entry name" value="PROTEIN HMF1-RELATED"/>
    <property type="match status" value="1"/>
</dbReference>
<dbReference type="InterPro" id="IPR006175">
    <property type="entry name" value="YjgF/YER057c/UK114"/>
</dbReference>
<reference evidence="2" key="1">
    <citation type="submission" date="2022-09" db="EMBL/GenBank/DDBJ databases">
        <title>Intensive care unit water sources are persistently colonized with multi-drug resistant bacteria and are the site of extensive horizontal gene transfer of antibiotic resistance genes.</title>
        <authorList>
            <person name="Diorio-Toth L."/>
        </authorList>
    </citation>
    <scope>NUCLEOTIDE SEQUENCE</scope>
    <source>
        <strain evidence="2">GD03832</strain>
    </source>
</reference>
<comment type="similarity">
    <text evidence="1">Belongs to the RutC family.</text>
</comment>
<dbReference type="RefSeq" id="WP_280006807.1">
    <property type="nucleotide sequence ID" value="NZ_JAOCEK010000002.1"/>
</dbReference>
<dbReference type="CDD" id="cd00448">
    <property type="entry name" value="YjgF_YER057c_UK114_family"/>
    <property type="match status" value="1"/>
</dbReference>
<gene>
    <name evidence="2" type="ORF">N5D63_03000</name>
</gene>
<dbReference type="InterPro" id="IPR035959">
    <property type="entry name" value="RutC-like_sf"/>
</dbReference>